<reference evidence="2" key="1">
    <citation type="submission" date="2022-07" db="EMBL/GenBank/DDBJ databases">
        <title>Description and genome-wide analysis of Profundicola chukchiensis gen. nov., sp. nov., marine bacteria isolated from bottom sediments of the Chukchi Sea.</title>
        <authorList>
            <person name="Romanenko L."/>
            <person name="Otstavnykh N."/>
            <person name="Kurilenko V."/>
            <person name="Eremeev V."/>
            <person name="Velansky P."/>
            <person name="Mikhailov V."/>
            <person name="Isaeva M."/>
        </authorList>
    </citation>
    <scope>NUCLEOTIDE SEQUENCE</scope>
    <source>
        <strain evidence="2">KMM 9713</strain>
    </source>
</reference>
<feature type="domain" description="DUF3347" evidence="1">
    <location>
        <begin position="66"/>
        <end position="154"/>
    </location>
</feature>
<comment type="caution">
    <text evidence="2">The sequence shown here is derived from an EMBL/GenBank/DDBJ whole genome shotgun (WGS) entry which is preliminary data.</text>
</comment>
<accession>A0A9X4RXF1</accession>
<dbReference type="EMBL" id="JANCMU010000007">
    <property type="protein sequence ID" value="MDG4946797.1"/>
    <property type="molecule type" value="Genomic_DNA"/>
</dbReference>
<keyword evidence="3" id="KW-1185">Reference proteome</keyword>
<dbReference type="AlphaFoldDB" id="A0A9X4RXF1"/>
<evidence type="ECO:0000313" key="3">
    <source>
        <dbReference type="Proteomes" id="UP001152599"/>
    </source>
</evidence>
<proteinExistence type="predicted"/>
<dbReference type="Proteomes" id="UP001152599">
    <property type="component" value="Unassembled WGS sequence"/>
</dbReference>
<evidence type="ECO:0000313" key="2">
    <source>
        <dbReference type="EMBL" id="MDG4946797.1"/>
    </source>
</evidence>
<name>A0A9X4RXF1_9FLAO</name>
<gene>
    <name evidence="2" type="ORF">NMK71_10245</name>
</gene>
<sequence length="200" mass="21979">MMNNQNNILTDVRNNLKAKSAIFALAFVGLTAFSCDDAKKTTETTPAETEVAATETSENVEVNNEVIAAYMELKDALVDTDGTAAVEKAKNLEAKLNSFDFAAYSEEDQAKLKPMVEAATKHTQEIAGSEIEAQREHFEGLTASVMEMVDVTGTEVTLYQQFCPMYGEDGGTWLSTESNIRNPYFGDKMMTCGEVKKEIK</sequence>
<evidence type="ECO:0000259" key="1">
    <source>
        <dbReference type="Pfam" id="PF11827"/>
    </source>
</evidence>
<dbReference type="RefSeq" id="WP_304421118.1">
    <property type="nucleotide sequence ID" value="NZ_JANCMU010000007.1"/>
</dbReference>
<dbReference type="Pfam" id="PF11827">
    <property type="entry name" value="DUF3347"/>
    <property type="match status" value="1"/>
</dbReference>
<protein>
    <submittedName>
        <fullName evidence="2">DUF3347 domain-containing protein</fullName>
    </submittedName>
</protein>
<organism evidence="2 3">
    <name type="scientific">Profundicola chukchiensis</name>
    <dbReference type="NCBI Taxonomy" id="2961959"/>
    <lineage>
        <taxon>Bacteria</taxon>
        <taxon>Pseudomonadati</taxon>
        <taxon>Bacteroidota</taxon>
        <taxon>Flavobacteriia</taxon>
        <taxon>Flavobacteriales</taxon>
        <taxon>Weeksellaceae</taxon>
        <taxon>Profundicola</taxon>
    </lineage>
</organism>
<dbReference type="InterPro" id="IPR021782">
    <property type="entry name" value="DUF3347"/>
</dbReference>